<dbReference type="Proteomes" id="UP000053464">
    <property type="component" value="Unassembled WGS sequence"/>
</dbReference>
<evidence type="ECO:0000313" key="3">
    <source>
        <dbReference type="Proteomes" id="UP000053464"/>
    </source>
</evidence>
<dbReference type="InterPro" id="IPR037523">
    <property type="entry name" value="VOC_core"/>
</dbReference>
<accession>A0A0G9MWU9</accession>
<sequence>MSDHALRLAFIKLNVPQMAPALAFWQAAMGFEVSDTFDEDDFLEHILSLPGQEEQHLMLVERKVPLAIDIGTGHGPLGFVTHDVPAALARAVAAGAKVEMPPTEVAPGLTIAKFVSPQGHEAELVHQKPKCD</sequence>
<protein>
    <recommendedName>
        <fullName evidence="1">VOC domain-containing protein</fullName>
    </recommendedName>
</protein>
<dbReference type="AlphaFoldDB" id="A0A0G9MWU9"/>
<organism evidence="2 3">
    <name type="scientific">Aurantiacibacter luteus</name>
    <dbReference type="NCBI Taxonomy" id="1581420"/>
    <lineage>
        <taxon>Bacteria</taxon>
        <taxon>Pseudomonadati</taxon>
        <taxon>Pseudomonadota</taxon>
        <taxon>Alphaproteobacteria</taxon>
        <taxon>Sphingomonadales</taxon>
        <taxon>Erythrobacteraceae</taxon>
        <taxon>Aurantiacibacter</taxon>
    </lineage>
</organism>
<dbReference type="STRING" id="1581420.AAW00_00890"/>
<dbReference type="InterPro" id="IPR004360">
    <property type="entry name" value="Glyas_Fos-R_dOase_dom"/>
</dbReference>
<proteinExistence type="predicted"/>
<reference evidence="2 3" key="1">
    <citation type="submission" date="2015-04" db="EMBL/GenBank/DDBJ databases">
        <title>The draft genome sequence of Erythrobacter luteus KA37.</title>
        <authorList>
            <person name="Zhuang L."/>
            <person name="Liu Y."/>
            <person name="Shao Z."/>
        </authorList>
    </citation>
    <scope>NUCLEOTIDE SEQUENCE [LARGE SCALE GENOMIC DNA]</scope>
    <source>
        <strain evidence="2 3">KA37</strain>
    </source>
</reference>
<evidence type="ECO:0000313" key="2">
    <source>
        <dbReference type="EMBL" id="KLE35084.1"/>
    </source>
</evidence>
<dbReference type="InterPro" id="IPR029068">
    <property type="entry name" value="Glyas_Bleomycin-R_OHBP_Dase"/>
</dbReference>
<comment type="caution">
    <text evidence="2">The sequence shown here is derived from an EMBL/GenBank/DDBJ whole genome shotgun (WGS) entry which is preliminary data.</text>
</comment>
<dbReference type="RefSeq" id="WP_047002486.1">
    <property type="nucleotide sequence ID" value="NZ_LBHB01000001.1"/>
</dbReference>
<dbReference type="SUPFAM" id="SSF54593">
    <property type="entry name" value="Glyoxalase/Bleomycin resistance protein/Dihydroxybiphenyl dioxygenase"/>
    <property type="match status" value="1"/>
</dbReference>
<keyword evidence="3" id="KW-1185">Reference proteome</keyword>
<dbReference type="Pfam" id="PF00903">
    <property type="entry name" value="Glyoxalase"/>
    <property type="match status" value="1"/>
</dbReference>
<dbReference type="PROSITE" id="PS51819">
    <property type="entry name" value="VOC"/>
    <property type="match status" value="1"/>
</dbReference>
<evidence type="ECO:0000259" key="1">
    <source>
        <dbReference type="PROSITE" id="PS51819"/>
    </source>
</evidence>
<feature type="domain" description="VOC" evidence="1">
    <location>
        <begin position="7"/>
        <end position="127"/>
    </location>
</feature>
<gene>
    <name evidence="2" type="ORF">AAW00_00890</name>
</gene>
<name>A0A0G9MWU9_9SPHN</name>
<dbReference type="OrthoDB" id="7407907at2"/>
<dbReference type="Gene3D" id="3.10.180.10">
    <property type="entry name" value="2,3-Dihydroxybiphenyl 1,2-Dioxygenase, domain 1"/>
    <property type="match status" value="1"/>
</dbReference>
<dbReference type="EMBL" id="LBHB01000001">
    <property type="protein sequence ID" value="KLE35084.1"/>
    <property type="molecule type" value="Genomic_DNA"/>
</dbReference>
<dbReference type="PATRIC" id="fig|1581420.6.peg.178"/>